<evidence type="ECO:0000256" key="6">
    <source>
        <dbReference type="PIRSR" id="PIRSR001430-2"/>
    </source>
</evidence>
<gene>
    <name evidence="4 9" type="primary">truA</name>
    <name evidence="9" type="ORF">EVA97_02860</name>
</gene>
<dbReference type="GO" id="GO:0160147">
    <property type="term" value="F:tRNA pseudouridine(38-40) synthase activity"/>
    <property type="evidence" value="ECO:0007669"/>
    <property type="project" value="UniProtKB-EC"/>
</dbReference>
<name>A0A520N460_9GAMM</name>
<comment type="catalytic activity">
    <reaction evidence="4 7">
        <text>uridine(38/39/40) in tRNA = pseudouridine(38/39/40) in tRNA</text>
        <dbReference type="Rhea" id="RHEA:22376"/>
        <dbReference type="Rhea" id="RHEA-COMP:10085"/>
        <dbReference type="Rhea" id="RHEA-COMP:10087"/>
        <dbReference type="ChEBI" id="CHEBI:65314"/>
        <dbReference type="ChEBI" id="CHEBI:65315"/>
        <dbReference type="EC" id="5.4.99.12"/>
    </reaction>
</comment>
<dbReference type="InterPro" id="IPR020097">
    <property type="entry name" value="PsdUridine_synth_TruA_a/b_dom"/>
</dbReference>
<evidence type="ECO:0000256" key="5">
    <source>
        <dbReference type="PIRSR" id="PIRSR001430-1"/>
    </source>
</evidence>
<dbReference type="GO" id="GO:0003723">
    <property type="term" value="F:RNA binding"/>
    <property type="evidence" value="ECO:0007669"/>
    <property type="project" value="InterPro"/>
</dbReference>
<dbReference type="InterPro" id="IPR020094">
    <property type="entry name" value="TruA/RsuA/RluB/E/F_N"/>
</dbReference>
<dbReference type="HAMAP" id="MF_00171">
    <property type="entry name" value="TruA"/>
    <property type="match status" value="1"/>
</dbReference>
<evidence type="ECO:0000256" key="7">
    <source>
        <dbReference type="RuleBase" id="RU003792"/>
    </source>
</evidence>
<comment type="function">
    <text evidence="4">Formation of pseudouridine at positions 38, 39 and 40 in the anticodon stem and loop of transfer RNAs.</text>
</comment>
<dbReference type="InterPro" id="IPR020103">
    <property type="entry name" value="PsdUridine_synth_cat_dom_sf"/>
</dbReference>
<feature type="binding site" evidence="4 6">
    <location>
        <position position="109"/>
    </location>
    <ligand>
        <name>substrate</name>
    </ligand>
</feature>
<evidence type="ECO:0000256" key="4">
    <source>
        <dbReference type="HAMAP-Rule" id="MF_00171"/>
    </source>
</evidence>
<dbReference type="SUPFAM" id="SSF55120">
    <property type="entry name" value="Pseudouridine synthase"/>
    <property type="match status" value="1"/>
</dbReference>
<dbReference type="NCBIfam" id="TIGR00071">
    <property type="entry name" value="hisT_truA"/>
    <property type="match status" value="1"/>
</dbReference>
<dbReference type="Pfam" id="PF01416">
    <property type="entry name" value="PseudoU_synth_1"/>
    <property type="match status" value="2"/>
</dbReference>
<comment type="subunit">
    <text evidence="4">Homodimer.</text>
</comment>
<feature type="domain" description="Pseudouridine synthase I TruA alpha/beta" evidence="8">
    <location>
        <begin position="145"/>
        <end position="242"/>
    </location>
</feature>
<keyword evidence="3 4" id="KW-0413">Isomerase</keyword>
<accession>A0A520N460</accession>
<evidence type="ECO:0000313" key="10">
    <source>
        <dbReference type="Proteomes" id="UP000315283"/>
    </source>
</evidence>
<dbReference type="Proteomes" id="UP000315283">
    <property type="component" value="Unassembled WGS sequence"/>
</dbReference>
<evidence type="ECO:0000256" key="2">
    <source>
        <dbReference type="ARBA" id="ARBA00022694"/>
    </source>
</evidence>
<dbReference type="InterPro" id="IPR001406">
    <property type="entry name" value="PsdUridine_synth_TruA"/>
</dbReference>
<keyword evidence="2 4" id="KW-0819">tRNA processing</keyword>
<dbReference type="PANTHER" id="PTHR11142:SF0">
    <property type="entry name" value="TRNA PSEUDOURIDINE SYNTHASE-LIKE 1"/>
    <property type="match status" value="1"/>
</dbReference>
<comment type="caution">
    <text evidence="9">The sequence shown here is derived from an EMBL/GenBank/DDBJ whole genome shotgun (WGS) entry which is preliminary data.</text>
</comment>
<dbReference type="PANTHER" id="PTHR11142">
    <property type="entry name" value="PSEUDOURIDYLATE SYNTHASE"/>
    <property type="match status" value="1"/>
</dbReference>
<dbReference type="Gene3D" id="3.30.70.660">
    <property type="entry name" value="Pseudouridine synthase I, catalytic domain, C-terminal subdomain"/>
    <property type="match status" value="1"/>
</dbReference>
<dbReference type="AlphaFoldDB" id="A0A520N460"/>
<evidence type="ECO:0000256" key="3">
    <source>
        <dbReference type="ARBA" id="ARBA00023235"/>
    </source>
</evidence>
<dbReference type="Gene3D" id="3.30.70.580">
    <property type="entry name" value="Pseudouridine synthase I, catalytic domain, N-terminal subdomain"/>
    <property type="match status" value="1"/>
</dbReference>
<dbReference type="EMBL" id="SHBJ01000015">
    <property type="protein sequence ID" value="RZO28292.1"/>
    <property type="molecule type" value="Genomic_DNA"/>
</dbReference>
<dbReference type="PIRSF" id="PIRSF001430">
    <property type="entry name" value="tRNA_psdUrid_synth"/>
    <property type="match status" value="1"/>
</dbReference>
<dbReference type="InterPro" id="IPR020095">
    <property type="entry name" value="PsdUridine_synth_TruA_C"/>
</dbReference>
<comment type="similarity">
    <text evidence="1 4 7">Belongs to the tRNA pseudouridine synthase TruA family.</text>
</comment>
<evidence type="ECO:0000259" key="8">
    <source>
        <dbReference type="Pfam" id="PF01416"/>
    </source>
</evidence>
<evidence type="ECO:0000256" key="1">
    <source>
        <dbReference type="ARBA" id="ARBA00009375"/>
    </source>
</evidence>
<dbReference type="CDD" id="cd02570">
    <property type="entry name" value="PseudoU_synth_EcTruA"/>
    <property type="match status" value="1"/>
</dbReference>
<dbReference type="GO" id="GO:0031119">
    <property type="term" value="P:tRNA pseudouridine synthesis"/>
    <property type="evidence" value="ECO:0007669"/>
    <property type="project" value="UniProtKB-UniRule"/>
</dbReference>
<evidence type="ECO:0000313" key="9">
    <source>
        <dbReference type="EMBL" id="RZO28292.1"/>
    </source>
</evidence>
<proteinExistence type="inferred from homology"/>
<comment type="caution">
    <text evidence="4">Lacks conserved residue(s) required for the propagation of feature annotation.</text>
</comment>
<sequence>MRLAFTLEYDGTNFSGFQRQINASTIQEHIENAIKKVVGSDISINYSGRTDAGVHALSQVFDFETDILRDHKNWIDGINSNLPKTIAVKKVFEVPNDFNSRFSAKERKYSYVIYNSNNKPLFFNRFSHWVTNKLDINIMTNQLEMFKGKHDFTSFRSSKCNSKNPIKTISDVDIHKVNNFIIITISANAFLQNMVRIMVGTIIDIAKKENDFSVSEIIMKKDRSFAGKTSPSKGLFFLGPTYSDNLNIDSLESSIFDRLKL</sequence>
<protein>
    <recommendedName>
        <fullName evidence="4">tRNA pseudouridine synthase A</fullName>
        <ecNumber evidence="4">5.4.99.12</ecNumber>
    </recommendedName>
    <alternativeName>
        <fullName evidence="4">tRNA pseudouridine(38-40) synthase</fullName>
    </alternativeName>
    <alternativeName>
        <fullName evidence="4">tRNA pseudouridylate synthase I</fullName>
    </alternativeName>
    <alternativeName>
        <fullName evidence="4">tRNA-uridine isomerase I</fullName>
    </alternativeName>
</protein>
<organism evidence="9 10">
    <name type="scientific">SAR86 cluster bacterium</name>
    <dbReference type="NCBI Taxonomy" id="2030880"/>
    <lineage>
        <taxon>Bacteria</taxon>
        <taxon>Pseudomonadati</taxon>
        <taxon>Pseudomonadota</taxon>
        <taxon>Gammaproteobacteria</taxon>
        <taxon>SAR86 cluster</taxon>
    </lineage>
</organism>
<feature type="domain" description="Pseudouridine synthase I TruA alpha/beta" evidence="8">
    <location>
        <begin position="8"/>
        <end position="102"/>
    </location>
</feature>
<feature type="active site" description="Nucleophile" evidence="4 5">
    <location>
        <position position="51"/>
    </location>
</feature>
<reference evidence="9 10" key="1">
    <citation type="submission" date="2019-02" db="EMBL/GenBank/DDBJ databases">
        <title>Prokaryotic population dynamics and viral predation in marine succession experiment using metagenomics: the confinement effect.</title>
        <authorList>
            <person name="Haro-Moreno J.M."/>
            <person name="Rodriguez-Valera F."/>
            <person name="Lopez-Perez M."/>
        </authorList>
    </citation>
    <scope>NUCLEOTIDE SEQUENCE [LARGE SCALE GENOMIC DNA]</scope>
    <source>
        <strain evidence="9">MED-G164</strain>
    </source>
</reference>
<dbReference type="EC" id="5.4.99.12" evidence="4"/>
<dbReference type="FunFam" id="3.30.70.580:FF:000001">
    <property type="entry name" value="tRNA pseudouridine synthase A"/>
    <property type="match status" value="1"/>
</dbReference>